<keyword evidence="3" id="KW-1185">Reference proteome</keyword>
<accession>A0A1D7V1W0</accession>
<evidence type="ECO:0000256" key="1">
    <source>
        <dbReference type="SAM" id="MobiDB-lite"/>
    </source>
</evidence>
<protein>
    <submittedName>
        <fullName evidence="2">Uncharacterized protein</fullName>
    </submittedName>
</protein>
<proteinExistence type="predicted"/>
<organism evidence="2 3">
    <name type="scientific">Leptospira tipperaryensis</name>
    <dbReference type="NCBI Taxonomy" id="2564040"/>
    <lineage>
        <taxon>Bacteria</taxon>
        <taxon>Pseudomonadati</taxon>
        <taxon>Spirochaetota</taxon>
        <taxon>Spirochaetia</taxon>
        <taxon>Leptospirales</taxon>
        <taxon>Leptospiraceae</taxon>
        <taxon>Leptospira</taxon>
    </lineage>
</organism>
<evidence type="ECO:0000313" key="3">
    <source>
        <dbReference type="Proteomes" id="UP000094197"/>
    </source>
</evidence>
<dbReference type="OrthoDB" id="345265at2"/>
<name>A0A1D7V1W0_9LEPT</name>
<feature type="region of interest" description="Disordered" evidence="1">
    <location>
        <begin position="274"/>
        <end position="296"/>
    </location>
</feature>
<feature type="compositionally biased region" description="Polar residues" evidence="1">
    <location>
        <begin position="282"/>
        <end position="296"/>
    </location>
</feature>
<dbReference type="AlphaFoldDB" id="A0A1D7V1W0"/>
<reference evidence="2 3" key="1">
    <citation type="submission" date="2016-04" db="EMBL/GenBank/DDBJ databases">
        <title>Complete genome seqeunce of Leptospira alstonii serovar Room22.</title>
        <authorList>
            <person name="Nally J.E."/>
            <person name="Bayles D.O."/>
            <person name="Hurley D."/>
            <person name="Fanning S."/>
            <person name="McMahon B.J."/>
            <person name="Arent Z."/>
        </authorList>
    </citation>
    <scope>NUCLEOTIDE SEQUENCE [LARGE SCALE GENOMIC DNA]</scope>
    <source>
        <strain evidence="2 3">GWTS #1</strain>
    </source>
</reference>
<dbReference type="Proteomes" id="UP000094197">
    <property type="component" value="Chromosome 1"/>
</dbReference>
<gene>
    <name evidence="2" type="ORF">A0128_00075</name>
</gene>
<evidence type="ECO:0000313" key="2">
    <source>
        <dbReference type="EMBL" id="AOP35805.1"/>
    </source>
</evidence>
<dbReference type="EMBL" id="CP015217">
    <property type="protein sequence ID" value="AOP35805.1"/>
    <property type="molecule type" value="Genomic_DNA"/>
</dbReference>
<dbReference type="RefSeq" id="WP_069609004.1">
    <property type="nucleotide sequence ID" value="NZ_CP015217.1"/>
</dbReference>
<dbReference type="KEGG" id="laj:A0128_00075"/>
<sequence>MKENQKSSYLNLRVLFCILLLTSISSIFSQEKTNDQKDSKENTKIGSEKELIVTGKLESVRKKAFLGLKGIRTSLLNFGKKQDLDKITSDYGQAEISYLRAEYSTAATGFENVYKAVVPLEEVLRRDYETKTVQLGQELAPLIVSIRLDQKNKNRSILPVLEKYYVRSGDSSKASVSELEKGERTSALYFQKQALISLYQIKILLGKIEDSTISLSDRISKNRILETDYLKPEELIYWDDAEDKLHSDSEEERKKDRIRTLKSYEWRLGISSGKLQKESDSKNSPASSEKQNNTKP</sequence>